<protein>
    <recommendedName>
        <fullName evidence="6">Mid2 domain-containing protein</fullName>
    </recommendedName>
</protein>
<feature type="region of interest" description="Disordered" evidence="1">
    <location>
        <begin position="298"/>
        <end position="319"/>
    </location>
</feature>
<keyword evidence="2" id="KW-0472">Membrane</keyword>
<keyword evidence="5" id="KW-1185">Reference proteome</keyword>
<proteinExistence type="predicted"/>
<feature type="transmembrane region" description="Helical" evidence="2">
    <location>
        <begin position="326"/>
        <end position="352"/>
    </location>
</feature>
<gene>
    <name evidence="4" type="ORF">VaNZ11_007611</name>
</gene>
<keyword evidence="3" id="KW-0732">Signal</keyword>
<evidence type="ECO:0000313" key="5">
    <source>
        <dbReference type="Proteomes" id="UP001165090"/>
    </source>
</evidence>
<feature type="region of interest" description="Disordered" evidence="1">
    <location>
        <begin position="362"/>
        <end position="395"/>
    </location>
</feature>
<name>A0ABQ5S383_9CHLO</name>
<dbReference type="Proteomes" id="UP001165090">
    <property type="component" value="Unassembled WGS sequence"/>
</dbReference>
<sequence length="395" mass="40062">MYSLTLAAAFLVTVAVWGAPVKSALSRGTASDSRLPLEPLFSKGATAGRSATETLYCNRESTAAMLERLNDGATICDLSSSSFSECSDSHECTEVLNCTRWTCDTVSQSLVQEPCTALCQYHKRILSEAGVNAIAAAGASTQTTGGAAAYLVVAGGTAVDANGYGINVSCTTFSDSGLHAILSPMLPPGVTLLDGGGVTMLTLDNLTASIGLPSLDGKTSYLELHIPASGVDLGKLVGCLSYNATSNILQTAAGNISGLSAEVVPPPASYNSSTGEVICHLTSVVGTYVVAQQAAVNSSGGSRNSSSSSSNKSRGNSGAGGGAQGIVALVIACTVGGIMVIPLTVLGITVCVMRKRRVWNEENASGHQLPKPQGLTPTGRAGAASSIAVHPKMDV</sequence>
<evidence type="ECO:0000256" key="1">
    <source>
        <dbReference type="SAM" id="MobiDB-lite"/>
    </source>
</evidence>
<keyword evidence="2" id="KW-1133">Transmembrane helix</keyword>
<organism evidence="4 5">
    <name type="scientific">Volvox africanus</name>
    <dbReference type="NCBI Taxonomy" id="51714"/>
    <lineage>
        <taxon>Eukaryota</taxon>
        <taxon>Viridiplantae</taxon>
        <taxon>Chlorophyta</taxon>
        <taxon>core chlorophytes</taxon>
        <taxon>Chlorophyceae</taxon>
        <taxon>CS clade</taxon>
        <taxon>Chlamydomonadales</taxon>
        <taxon>Volvocaceae</taxon>
        <taxon>Volvox</taxon>
    </lineage>
</organism>
<feature type="compositionally biased region" description="Low complexity" evidence="1">
    <location>
        <begin position="298"/>
        <end position="316"/>
    </location>
</feature>
<accession>A0ABQ5S383</accession>
<evidence type="ECO:0000256" key="2">
    <source>
        <dbReference type="SAM" id="Phobius"/>
    </source>
</evidence>
<evidence type="ECO:0000256" key="3">
    <source>
        <dbReference type="SAM" id="SignalP"/>
    </source>
</evidence>
<feature type="signal peptide" evidence="3">
    <location>
        <begin position="1"/>
        <end position="18"/>
    </location>
</feature>
<evidence type="ECO:0008006" key="6">
    <source>
        <dbReference type="Google" id="ProtNLM"/>
    </source>
</evidence>
<evidence type="ECO:0000313" key="4">
    <source>
        <dbReference type="EMBL" id="GLI64367.1"/>
    </source>
</evidence>
<keyword evidence="2" id="KW-0812">Transmembrane</keyword>
<dbReference type="EMBL" id="BSDZ01000019">
    <property type="protein sequence ID" value="GLI64367.1"/>
    <property type="molecule type" value="Genomic_DNA"/>
</dbReference>
<reference evidence="4 5" key="1">
    <citation type="journal article" date="2023" name="IScience">
        <title>Expanded male sex-determining region conserved during the evolution of homothallism in the green alga Volvox.</title>
        <authorList>
            <person name="Yamamoto K."/>
            <person name="Matsuzaki R."/>
            <person name="Mahakham W."/>
            <person name="Heman W."/>
            <person name="Sekimoto H."/>
            <person name="Kawachi M."/>
            <person name="Minakuchi Y."/>
            <person name="Toyoda A."/>
            <person name="Nozaki H."/>
        </authorList>
    </citation>
    <scope>NUCLEOTIDE SEQUENCE [LARGE SCALE GENOMIC DNA]</scope>
    <source>
        <strain evidence="4 5">NIES-4468</strain>
    </source>
</reference>
<feature type="chain" id="PRO_5046809333" description="Mid2 domain-containing protein" evidence="3">
    <location>
        <begin position="19"/>
        <end position="395"/>
    </location>
</feature>
<comment type="caution">
    <text evidence="4">The sequence shown here is derived from an EMBL/GenBank/DDBJ whole genome shotgun (WGS) entry which is preliminary data.</text>
</comment>